<dbReference type="PROSITE" id="PS00108">
    <property type="entry name" value="PROTEIN_KINASE_ST"/>
    <property type="match status" value="1"/>
</dbReference>
<dbReference type="EC" id="2.7.11.1" evidence="1"/>
<feature type="region of interest" description="Disordered" evidence="9">
    <location>
        <begin position="166"/>
        <end position="192"/>
    </location>
</feature>
<dbReference type="GO" id="GO:0044773">
    <property type="term" value="P:mitotic DNA damage checkpoint signaling"/>
    <property type="evidence" value="ECO:0007669"/>
    <property type="project" value="TreeGrafter"/>
</dbReference>
<feature type="domain" description="Protein kinase" evidence="10">
    <location>
        <begin position="18"/>
        <end position="423"/>
    </location>
</feature>
<keyword evidence="3" id="KW-0808">Transferase</keyword>
<name>A0AAV2HTS5_LYMST</name>
<dbReference type="Proteomes" id="UP001497497">
    <property type="component" value="Unassembled WGS sequence"/>
</dbReference>
<dbReference type="InterPro" id="IPR008271">
    <property type="entry name" value="Ser/Thr_kinase_AS"/>
</dbReference>
<dbReference type="CDD" id="cd14019">
    <property type="entry name" value="STKc_Cdc7"/>
    <property type="match status" value="1"/>
</dbReference>
<comment type="caution">
    <text evidence="11">The sequence shown here is derived from an EMBL/GenBank/DDBJ whole genome shotgun (WGS) entry which is preliminary data.</text>
</comment>
<evidence type="ECO:0000256" key="1">
    <source>
        <dbReference type="ARBA" id="ARBA00012513"/>
    </source>
</evidence>
<dbReference type="AlphaFoldDB" id="A0AAV2HTS5"/>
<sequence>DDEINDLYRAIPEVANHFTVTCKIGEGAFSCVYLAKLKHYPEVVEMFALKHIIPTTHPSRIENELTCLLTIGGCDNVMEVKLCLRNRDHVVFVMPVFLHDKFQEYLHNMSVDEAREYMQNLLVALKRVHQFKVIHRDVKPSNFLYNRQHKKFALVDFGLASGPILKDRDGEKQDKTATHPKKSADNKSNFAMPDNKKMTVRIPLSPSKPDPTENILATGGKKKQNIAGTGKPFTLTLPSTSAASVLAENQSQCGCYGKPQICSICSTRWNQIAPRAGTAGFRAPEVLMKYTGQDTGVDIWSAGVILLSILSARYPFFRAQDDIGYLAQIIAILGSHACIKAASAIGKNLLVSEHIEPVDLKTACTKLRLSQMSFKLGPSSQNNKVIQSWMDISDEPFDLLSKMLDPNPLTRITAEDALKHEFFTNHQLFKS</sequence>
<dbReference type="Pfam" id="PF00069">
    <property type="entry name" value="Pkinase"/>
    <property type="match status" value="2"/>
</dbReference>
<evidence type="ECO:0000256" key="8">
    <source>
        <dbReference type="RuleBase" id="RU000304"/>
    </source>
</evidence>
<dbReference type="GO" id="GO:0005634">
    <property type="term" value="C:nucleus"/>
    <property type="evidence" value="ECO:0007669"/>
    <property type="project" value="TreeGrafter"/>
</dbReference>
<evidence type="ECO:0000256" key="7">
    <source>
        <dbReference type="PROSITE-ProRule" id="PRU10141"/>
    </source>
</evidence>
<evidence type="ECO:0000256" key="9">
    <source>
        <dbReference type="SAM" id="MobiDB-lite"/>
    </source>
</evidence>
<organism evidence="11 12">
    <name type="scientific">Lymnaea stagnalis</name>
    <name type="common">Great pond snail</name>
    <name type="synonym">Helix stagnalis</name>
    <dbReference type="NCBI Taxonomy" id="6523"/>
    <lineage>
        <taxon>Eukaryota</taxon>
        <taxon>Metazoa</taxon>
        <taxon>Spiralia</taxon>
        <taxon>Lophotrochozoa</taxon>
        <taxon>Mollusca</taxon>
        <taxon>Gastropoda</taxon>
        <taxon>Heterobranchia</taxon>
        <taxon>Euthyneura</taxon>
        <taxon>Panpulmonata</taxon>
        <taxon>Hygrophila</taxon>
        <taxon>Lymnaeoidea</taxon>
        <taxon>Lymnaeidae</taxon>
        <taxon>Lymnaea</taxon>
    </lineage>
</organism>
<dbReference type="Gene3D" id="1.10.510.10">
    <property type="entry name" value="Transferase(Phosphotransferase) domain 1"/>
    <property type="match status" value="2"/>
</dbReference>
<keyword evidence="6 7" id="KW-0067">ATP-binding</keyword>
<dbReference type="PANTHER" id="PTHR44167">
    <property type="entry name" value="OVARIAN-SPECIFIC SERINE/THREONINE-PROTEIN KINASE LOK-RELATED"/>
    <property type="match status" value="1"/>
</dbReference>
<keyword evidence="2 8" id="KW-0723">Serine/threonine-protein kinase</keyword>
<feature type="non-terminal residue" evidence="11">
    <location>
        <position position="1"/>
    </location>
</feature>
<gene>
    <name evidence="11" type="ORF">GSLYS_00010743001</name>
</gene>
<dbReference type="EMBL" id="CAXITT010000240">
    <property type="protein sequence ID" value="CAL1536830.1"/>
    <property type="molecule type" value="Genomic_DNA"/>
</dbReference>
<evidence type="ECO:0000259" key="10">
    <source>
        <dbReference type="PROSITE" id="PS50011"/>
    </source>
</evidence>
<comment type="similarity">
    <text evidence="8">Belongs to the protein kinase superfamily.</text>
</comment>
<evidence type="ECO:0000256" key="4">
    <source>
        <dbReference type="ARBA" id="ARBA00022741"/>
    </source>
</evidence>
<keyword evidence="4 7" id="KW-0547">Nucleotide-binding</keyword>
<dbReference type="GO" id="GO:0004674">
    <property type="term" value="F:protein serine/threonine kinase activity"/>
    <property type="evidence" value="ECO:0007669"/>
    <property type="project" value="UniProtKB-KW"/>
</dbReference>
<dbReference type="InterPro" id="IPR000719">
    <property type="entry name" value="Prot_kinase_dom"/>
</dbReference>
<dbReference type="PROSITE" id="PS50011">
    <property type="entry name" value="PROTEIN_KINASE_DOM"/>
    <property type="match status" value="1"/>
</dbReference>
<accession>A0AAV2HTS5</accession>
<evidence type="ECO:0000256" key="6">
    <source>
        <dbReference type="ARBA" id="ARBA00022840"/>
    </source>
</evidence>
<reference evidence="11 12" key="1">
    <citation type="submission" date="2024-04" db="EMBL/GenBank/DDBJ databases">
        <authorList>
            <consortium name="Genoscope - CEA"/>
            <person name="William W."/>
        </authorList>
    </citation>
    <scope>NUCLEOTIDE SEQUENCE [LARGE SCALE GENOMIC DNA]</scope>
</reference>
<feature type="compositionally biased region" description="Basic and acidic residues" evidence="9">
    <location>
        <begin position="166"/>
        <end position="185"/>
    </location>
</feature>
<protein>
    <recommendedName>
        <fullName evidence="1">non-specific serine/threonine protein kinase</fullName>
        <ecNumber evidence="1">2.7.11.1</ecNumber>
    </recommendedName>
</protein>
<dbReference type="SUPFAM" id="SSF56112">
    <property type="entry name" value="Protein kinase-like (PK-like)"/>
    <property type="match status" value="1"/>
</dbReference>
<keyword evidence="5" id="KW-0418">Kinase</keyword>
<evidence type="ECO:0000313" key="11">
    <source>
        <dbReference type="EMBL" id="CAL1536830.1"/>
    </source>
</evidence>
<dbReference type="Gene3D" id="3.30.200.20">
    <property type="entry name" value="Phosphorylase Kinase, domain 1"/>
    <property type="match status" value="1"/>
</dbReference>
<dbReference type="InterPro" id="IPR017441">
    <property type="entry name" value="Protein_kinase_ATP_BS"/>
</dbReference>
<dbReference type="GO" id="GO:0005524">
    <property type="term" value="F:ATP binding"/>
    <property type="evidence" value="ECO:0007669"/>
    <property type="project" value="UniProtKB-UniRule"/>
</dbReference>
<dbReference type="PROSITE" id="PS00107">
    <property type="entry name" value="PROTEIN_KINASE_ATP"/>
    <property type="match status" value="1"/>
</dbReference>
<evidence type="ECO:0000256" key="5">
    <source>
        <dbReference type="ARBA" id="ARBA00022777"/>
    </source>
</evidence>
<proteinExistence type="inferred from homology"/>
<evidence type="ECO:0000256" key="2">
    <source>
        <dbReference type="ARBA" id="ARBA00022527"/>
    </source>
</evidence>
<evidence type="ECO:0000313" key="12">
    <source>
        <dbReference type="Proteomes" id="UP001497497"/>
    </source>
</evidence>
<dbReference type="InterPro" id="IPR011009">
    <property type="entry name" value="Kinase-like_dom_sf"/>
</dbReference>
<dbReference type="SMART" id="SM00220">
    <property type="entry name" value="S_TKc"/>
    <property type="match status" value="1"/>
</dbReference>
<keyword evidence="12" id="KW-1185">Reference proteome</keyword>
<evidence type="ECO:0000256" key="3">
    <source>
        <dbReference type="ARBA" id="ARBA00022679"/>
    </source>
</evidence>
<feature type="binding site" evidence="7">
    <location>
        <position position="50"/>
    </location>
    <ligand>
        <name>ATP</name>
        <dbReference type="ChEBI" id="CHEBI:30616"/>
    </ligand>
</feature>
<dbReference type="PANTHER" id="PTHR44167:SF23">
    <property type="entry name" value="CDC7 KINASE, ISOFORM A-RELATED"/>
    <property type="match status" value="1"/>
</dbReference>